<protein>
    <submittedName>
        <fullName evidence="2">Uncharacterized protein</fullName>
    </submittedName>
</protein>
<dbReference type="Proteomes" id="UP000663823">
    <property type="component" value="Unassembled WGS sequence"/>
</dbReference>
<feature type="non-terminal residue" evidence="2">
    <location>
        <position position="1"/>
    </location>
</feature>
<organism evidence="2 3">
    <name type="scientific">Rotaria sordida</name>
    <dbReference type="NCBI Taxonomy" id="392033"/>
    <lineage>
        <taxon>Eukaryota</taxon>
        <taxon>Metazoa</taxon>
        <taxon>Spiralia</taxon>
        <taxon>Gnathifera</taxon>
        <taxon>Rotifera</taxon>
        <taxon>Eurotatoria</taxon>
        <taxon>Bdelloidea</taxon>
        <taxon>Philodinida</taxon>
        <taxon>Philodinidae</taxon>
        <taxon>Rotaria</taxon>
    </lineage>
</organism>
<evidence type="ECO:0000256" key="1">
    <source>
        <dbReference type="SAM" id="MobiDB-lite"/>
    </source>
</evidence>
<evidence type="ECO:0000313" key="2">
    <source>
        <dbReference type="EMBL" id="CAF3846067.1"/>
    </source>
</evidence>
<sequence length="146" mass="16879">MNNTGTNKTMASILKTPSQDAQGHWYETISPTQVLTGQQQQPQEHGEEKKKKKCRGNRRAQRFRRRLRQQGIDPDTITELVNQRINPQQQEQHDEAIQNDQIPQSTQHKDKYDNSTVKKSIKRKRNETSANIIDKSLSQLSISQST</sequence>
<dbReference type="AlphaFoldDB" id="A0A819E811"/>
<proteinExistence type="predicted"/>
<accession>A0A819E811</accession>
<name>A0A819E811_9BILA</name>
<comment type="caution">
    <text evidence="2">The sequence shown here is derived from an EMBL/GenBank/DDBJ whole genome shotgun (WGS) entry which is preliminary data.</text>
</comment>
<evidence type="ECO:0000313" key="3">
    <source>
        <dbReference type="Proteomes" id="UP000663823"/>
    </source>
</evidence>
<dbReference type="EMBL" id="CAJOAX010003288">
    <property type="protein sequence ID" value="CAF3846067.1"/>
    <property type="molecule type" value="Genomic_DNA"/>
</dbReference>
<feature type="compositionally biased region" description="Polar residues" evidence="1">
    <location>
        <begin position="1"/>
        <end position="21"/>
    </location>
</feature>
<gene>
    <name evidence="2" type="ORF">OTI717_LOCUS20881</name>
</gene>
<feature type="compositionally biased region" description="Basic residues" evidence="1">
    <location>
        <begin position="50"/>
        <end position="68"/>
    </location>
</feature>
<feature type="region of interest" description="Disordered" evidence="1">
    <location>
        <begin position="1"/>
        <end position="125"/>
    </location>
</feature>
<feature type="compositionally biased region" description="Polar residues" evidence="1">
    <location>
        <begin position="79"/>
        <end position="90"/>
    </location>
</feature>
<reference evidence="2" key="1">
    <citation type="submission" date="2021-02" db="EMBL/GenBank/DDBJ databases">
        <authorList>
            <person name="Nowell W R."/>
        </authorList>
    </citation>
    <scope>NUCLEOTIDE SEQUENCE</scope>
</reference>